<keyword evidence="4 18" id="KW-0812">Transmembrane</keyword>
<accession>A0A9N9SDH2</accession>
<evidence type="ECO:0000256" key="14">
    <source>
        <dbReference type="ARBA" id="ARBA00034104"/>
    </source>
</evidence>
<feature type="transmembrane region" description="Helical" evidence="18">
    <location>
        <begin position="618"/>
        <end position="638"/>
    </location>
</feature>
<keyword evidence="11" id="KW-0628">Postsynaptic cell membrane</keyword>
<dbReference type="Gene3D" id="3.40.50.2300">
    <property type="match status" value="2"/>
</dbReference>
<dbReference type="FunFam" id="1.10.287.70:FF:000010">
    <property type="entry name" value="Putative glutamate receptor ionotropic kainate 1"/>
    <property type="match status" value="1"/>
</dbReference>
<feature type="site" description="Interaction with the cone snail toxin Con-ikot-ikot" evidence="16">
    <location>
        <position position="674"/>
    </location>
</feature>
<dbReference type="Pfam" id="PF10613">
    <property type="entry name" value="Lig_chan-Glu_bd"/>
    <property type="match status" value="1"/>
</dbReference>
<evidence type="ECO:0000256" key="16">
    <source>
        <dbReference type="PIRSR" id="PIRSR601508-2"/>
    </source>
</evidence>
<keyword evidence="10" id="KW-0325">Glycoprotein</keyword>
<proteinExistence type="inferred from homology"/>
<feature type="transmembrane region" description="Helical" evidence="18">
    <location>
        <begin position="806"/>
        <end position="825"/>
    </location>
</feature>
<feature type="transmembrane region" description="Helical" evidence="18">
    <location>
        <begin position="540"/>
        <end position="560"/>
    </location>
</feature>
<evidence type="ECO:0000256" key="3">
    <source>
        <dbReference type="ARBA" id="ARBA00022475"/>
    </source>
</evidence>
<feature type="disulfide bond" evidence="17">
    <location>
        <begin position="728"/>
        <end position="786"/>
    </location>
</feature>
<keyword evidence="23" id="KW-1185">Reference proteome</keyword>
<evidence type="ECO:0000256" key="6">
    <source>
        <dbReference type="ARBA" id="ARBA00023018"/>
    </source>
</evidence>
<dbReference type="SUPFAM" id="SSF53822">
    <property type="entry name" value="Periplasmic binding protein-like I"/>
    <property type="match status" value="1"/>
</dbReference>
<keyword evidence="17" id="KW-1015">Disulfide bond</keyword>
<dbReference type="InterPro" id="IPR001508">
    <property type="entry name" value="Iono_Glu_rcpt_met"/>
</dbReference>
<evidence type="ECO:0000256" key="15">
    <source>
        <dbReference type="PIRSR" id="PIRSR601508-1"/>
    </source>
</evidence>
<evidence type="ECO:0000256" key="1">
    <source>
        <dbReference type="ARBA" id="ARBA00008685"/>
    </source>
</evidence>
<keyword evidence="5 18" id="KW-1133">Transmembrane helix</keyword>
<dbReference type="FunFam" id="3.40.190.10:FF:000061">
    <property type="entry name" value="Glutamate receptor, ionotropic kainate"/>
    <property type="match status" value="1"/>
</dbReference>
<evidence type="ECO:0000256" key="13">
    <source>
        <dbReference type="ARBA" id="ARBA00023303"/>
    </source>
</evidence>
<feature type="domain" description="Ionotropic glutamate receptor L-glutamate and glycine-binding" evidence="21">
    <location>
        <begin position="421"/>
        <end position="486"/>
    </location>
</feature>
<feature type="chain" id="PRO_5040275921" evidence="19">
    <location>
        <begin position="21"/>
        <end position="887"/>
    </location>
</feature>
<keyword evidence="19" id="KW-0732">Signal</keyword>
<keyword evidence="9" id="KW-0675">Receptor</keyword>
<evidence type="ECO:0000256" key="7">
    <source>
        <dbReference type="ARBA" id="ARBA00023065"/>
    </source>
</evidence>
<dbReference type="GO" id="GO:0045211">
    <property type="term" value="C:postsynaptic membrane"/>
    <property type="evidence" value="ECO:0007669"/>
    <property type="project" value="UniProtKB-SubCell"/>
</dbReference>
<evidence type="ECO:0000256" key="12">
    <source>
        <dbReference type="ARBA" id="ARBA00023286"/>
    </source>
</evidence>
<protein>
    <submittedName>
        <fullName evidence="22">Uncharacterized protein</fullName>
    </submittedName>
</protein>
<dbReference type="CDD" id="cd06382">
    <property type="entry name" value="PBP1_iGluR_Kainate"/>
    <property type="match status" value="1"/>
</dbReference>
<keyword evidence="3" id="KW-1003">Cell membrane</keyword>
<sequence length="887" mass="101032">MMLATVILVLVLDLVNRTDCHDKQRYNIGGIFSDAIQEAAFRIATYTMNNKYPYSQIELVPSTSSVLPHNTLEAYRSTCGHLQNASIAIFGPGSSIASPFIQSLCDAKEIPHIETHRDFEMNRNDTLVNVHPHPRVLTDFFIDLIESFRWKKVIVIYDDDNNLLSVAPLLEFNNKKGRKVILKQLEYPDEQPGNYRPMLNKVKLLGEMQFVLACSIDILENVLKQLQQVGMMTEIYSYLITNLDLQTIDIEPFQYGGTNITGIRMIDPDLTEVKRISMAVRDSSDSHKLRVETALLIDAVQLFYETIYDLTIDRKMIIQARPINCKSTDNWKYGDSIINLMKSKSTLGLTGLMKFDNEGFRRDFKIDVLELYPQGLIKVGEWNSTLRTIDLQRPVVENFQKNLGDNLFNTTFIVLISLTPPYGMLKETTTQLIGNDRFEGFGIDVIKELSGILGFNYTFILQEDGLYGNRNKSTGKWNGMIREIIDGRADLAITDLTVTSERESAVDFTMPFMNLGISILYRKPEPVPPSLFMFASPFSFYVWLLLGISYFIVSLSFFVMGRLSPSEWQNPYPCVDEPEYLVNQFTIRNSFWFTMGALMQQGSELAPVAISTRTASGVWWLFVLIMVSSYTANLAAFLTVETLVTPFNDIDELAAQQEIKFGAKKNGATANYFRDSNLTKYKQVWSYMVHHPELMMDSNEDGVVKVENENYAFLMESTTIEYVTERHCTLARVGGLLDDKGYGIAMKRYSPYRNDLSTAVLQLQEKSILTGLKIKWWKEKRGGGRCASKSEAGEATPLDLKNVGGVFLVLFIGTILGMMGSFAEMTNCIYKRSRRENVPFKEQFMREMRFFVQFKQSVKEVNNLPPDSVSGKHLMNNSTKTIDYVKM</sequence>
<evidence type="ECO:0000256" key="5">
    <source>
        <dbReference type="ARBA" id="ARBA00022989"/>
    </source>
</evidence>
<dbReference type="SMART" id="SM00918">
    <property type="entry name" value="Lig_chan-Glu_bd"/>
    <property type="match status" value="1"/>
</dbReference>
<feature type="domain" description="Ionotropic glutamate receptor C-terminal" evidence="20">
    <location>
        <begin position="411"/>
        <end position="779"/>
    </location>
</feature>
<comment type="similarity">
    <text evidence="1">Belongs to the glutamate-gated ion channel (TC 1.A.10.1) family.</text>
</comment>
<dbReference type="InterPro" id="IPR015683">
    <property type="entry name" value="Ionotropic_Glu_rcpt"/>
</dbReference>
<feature type="binding site" evidence="15">
    <location>
        <position position="669"/>
    </location>
    <ligand>
        <name>L-glutamate</name>
        <dbReference type="ChEBI" id="CHEBI:29985"/>
    </ligand>
</feature>
<gene>
    <name evidence="22" type="ORF">PHAECO_LOCUS5650</name>
</gene>
<dbReference type="OrthoDB" id="5984008at2759"/>
<keyword evidence="8 18" id="KW-0472">Membrane</keyword>
<dbReference type="Pfam" id="PF00060">
    <property type="entry name" value="Lig_chan"/>
    <property type="match status" value="1"/>
</dbReference>
<keyword evidence="2" id="KW-0813">Transport</keyword>
<dbReference type="GO" id="GO:0015276">
    <property type="term" value="F:ligand-gated monoatomic ion channel activity"/>
    <property type="evidence" value="ECO:0007669"/>
    <property type="project" value="InterPro"/>
</dbReference>
<dbReference type="Gene3D" id="1.10.287.70">
    <property type="match status" value="1"/>
</dbReference>
<evidence type="ECO:0000256" key="8">
    <source>
        <dbReference type="ARBA" id="ARBA00023136"/>
    </source>
</evidence>
<dbReference type="InterPro" id="IPR019594">
    <property type="entry name" value="Glu/Gly-bd"/>
</dbReference>
<dbReference type="InterPro" id="IPR001828">
    <property type="entry name" value="ANF_lig-bd_rcpt"/>
</dbReference>
<keyword evidence="7" id="KW-0406">Ion transport</keyword>
<comment type="subcellular location">
    <subcellularLocation>
        <location evidence="14">Postsynaptic cell membrane</location>
        <topology evidence="14">Multi-pass membrane protein</topology>
    </subcellularLocation>
</comment>
<keyword evidence="6" id="KW-0770">Synapse</keyword>
<dbReference type="EMBL" id="OU896723">
    <property type="protein sequence ID" value="CAG9818345.1"/>
    <property type="molecule type" value="Genomic_DNA"/>
</dbReference>
<dbReference type="AlphaFoldDB" id="A0A9N9SDH2"/>
<dbReference type="SMART" id="SM00079">
    <property type="entry name" value="PBPe"/>
    <property type="match status" value="1"/>
</dbReference>
<evidence type="ECO:0000313" key="23">
    <source>
        <dbReference type="Proteomes" id="UP001153737"/>
    </source>
</evidence>
<evidence type="ECO:0000256" key="4">
    <source>
        <dbReference type="ARBA" id="ARBA00022692"/>
    </source>
</evidence>
<evidence type="ECO:0000259" key="20">
    <source>
        <dbReference type="SMART" id="SM00079"/>
    </source>
</evidence>
<feature type="binding site" evidence="15">
    <location>
        <position position="502"/>
    </location>
    <ligand>
        <name>L-glutamate</name>
        <dbReference type="ChEBI" id="CHEBI:29985"/>
    </ligand>
</feature>
<keyword evidence="13" id="KW-0407">Ion channel</keyword>
<dbReference type="SUPFAM" id="SSF53850">
    <property type="entry name" value="Periplasmic binding protein-like II"/>
    <property type="match status" value="1"/>
</dbReference>
<keyword evidence="12" id="KW-1071">Ligand-gated ion channel</keyword>
<evidence type="ECO:0000256" key="19">
    <source>
        <dbReference type="SAM" id="SignalP"/>
    </source>
</evidence>
<reference evidence="22" key="2">
    <citation type="submission" date="2022-10" db="EMBL/GenBank/DDBJ databases">
        <authorList>
            <consortium name="ENA_rothamsted_submissions"/>
            <consortium name="culmorum"/>
            <person name="King R."/>
        </authorList>
    </citation>
    <scope>NUCLEOTIDE SEQUENCE</scope>
</reference>
<reference evidence="22" key="1">
    <citation type="submission" date="2022-01" db="EMBL/GenBank/DDBJ databases">
        <authorList>
            <person name="King R."/>
        </authorList>
    </citation>
    <scope>NUCLEOTIDE SEQUENCE</scope>
</reference>
<feature type="site" description="Interaction with the cone snail toxin Con-ikot-ikot" evidence="16">
    <location>
        <position position="470"/>
    </location>
</feature>
<dbReference type="GO" id="GO:0038023">
    <property type="term" value="F:signaling receptor activity"/>
    <property type="evidence" value="ECO:0007669"/>
    <property type="project" value="InterPro"/>
</dbReference>
<dbReference type="Pfam" id="PF01094">
    <property type="entry name" value="ANF_receptor"/>
    <property type="match status" value="1"/>
</dbReference>
<evidence type="ECO:0000256" key="18">
    <source>
        <dbReference type="SAM" id="Phobius"/>
    </source>
</evidence>
<feature type="binding site" evidence="15">
    <location>
        <position position="716"/>
    </location>
    <ligand>
        <name>L-glutamate</name>
        <dbReference type="ChEBI" id="CHEBI:29985"/>
    </ligand>
</feature>
<dbReference type="PANTHER" id="PTHR18966">
    <property type="entry name" value="IONOTROPIC GLUTAMATE RECEPTOR"/>
    <property type="match status" value="1"/>
</dbReference>
<dbReference type="FunFam" id="3.40.190.10:FF:000147">
    <property type="entry name" value="Uncharacterized protein, isoform C"/>
    <property type="match status" value="1"/>
</dbReference>
<dbReference type="Proteomes" id="UP001153737">
    <property type="component" value="Chromosome 17"/>
</dbReference>
<name>A0A9N9SDH2_PHACE</name>
<dbReference type="InterPro" id="IPR028082">
    <property type="entry name" value="Peripla_BP_I"/>
</dbReference>
<dbReference type="PRINTS" id="PR00177">
    <property type="entry name" value="NMDARECEPTOR"/>
</dbReference>
<feature type="binding site" evidence="15">
    <location>
        <position position="497"/>
    </location>
    <ligand>
        <name>L-glutamate</name>
        <dbReference type="ChEBI" id="CHEBI:29985"/>
    </ligand>
</feature>
<dbReference type="InterPro" id="IPR001320">
    <property type="entry name" value="Iontro_rcpt_C"/>
</dbReference>
<evidence type="ECO:0000256" key="9">
    <source>
        <dbReference type="ARBA" id="ARBA00023170"/>
    </source>
</evidence>
<evidence type="ECO:0000256" key="10">
    <source>
        <dbReference type="ARBA" id="ARBA00023180"/>
    </source>
</evidence>
<feature type="signal peptide" evidence="19">
    <location>
        <begin position="1"/>
        <end position="20"/>
    </location>
</feature>
<evidence type="ECO:0000313" key="22">
    <source>
        <dbReference type="EMBL" id="CAG9818345.1"/>
    </source>
</evidence>
<evidence type="ECO:0000256" key="11">
    <source>
        <dbReference type="ARBA" id="ARBA00023257"/>
    </source>
</evidence>
<evidence type="ECO:0000256" key="17">
    <source>
        <dbReference type="PIRSR" id="PIRSR601508-3"/>
    </source>
</evidence>
<organism evidence="22 23">
    <name type="scientific">Phaedon cochleariae</name>
    <name type="common">Mustard beetle</name>
    <dbReference type="NCBI Taxonomy" id="80249"/>
    <lineage>
        <taxon>Eukaryota</taxon>
        <taxon>Metazoa</taxon>
        <taxon>Ecdysozoa</taxon>
        <taxon>Arthropoda</taxon>
        <taxon>Hexapoda</taxon>
        <taxon>Insecta</taxon>
        <taxon>Pterygota</taxon>
        <taxon>Neoptera</taxon>
        <taxon>Endopterygota</taxon>
        <taxon>Coleoptera</taxon>
        <taxon>Polyphaga</taxon>
        <taxon>Cucujiformia</taxon>
        <taxon>Chrysomeloidea</taxon>
        <taxon>Chrysomelidae</taxon>
        <taxon>Chrysomelinae</taxon>
        <taxon>Chrysomelini</taxon>
        <taxon>Phaedon</taxon>
    </lineage>
</organism>
<evidence type="ECO:0000259" key="21">
    <source>
        <dbReference type="SMART" id="SM00918"/>
    </source>
</evidence>
<evidence type="ECO:0000256" key="2">
    <source>
        <dbReference type="ARBA" id="ARBA00022448"/>
    </source>
</evidence>
<dbReference type="Gene3D" id="3.40.190.10">
    <property type="entry name" value="Periplasmic binding protein-like II"/>
    <property type="match status" value="2"/>
</dbReference>